<dbReference type="InterPro" id="IPR002611">
    <property type="entry name" value="IstB_ATP-bd"/>
</dbReference>
<name>A0ABS2G1V0_FUSMR</name>
<organism evidence="2 3">
    <name type="scientific">Fusobacterium mortiferum</name>
    <dbReference type="NCBI Taxonomy" id="850"/>
    <lineage>
        <taxon>Bacteria</taxon>
        <taxon>Fusobacteriati</taxon>
        <taxon>Fusobacteriota</taxon>
        <taxon>Fusobacteriia</taxon>
        <taxon>Fusobacteriales</taxon>
        <taxon>Fusobacteriaceae</taxon>
        <taxon>Fusobacterium</taxon>
    </lineage>
</organism>
<evidence type="ECO:0000313" key="3">
    <source>
        <dbReference type="Proteomes" id="UP000728968"/>
    </source>
</evidence>
<dbReference type="Gene3D" id="3.40.50.300">
    <property type="entry name" value="P-loop containing nucleotide triphosphate hydrolases"/>
    <property type="match status" value="1"/>
</dbReference>
<reference evidence="2 3" key="1">
    <citation type="journal article" date="2021" name="Sci. Rep.">
        <title>The distribution of antibiotic resistance genes in chicken gut microbiota commensals.</title>
        <authorList>
            <person name="Juricova H."/>
            <person name="Matiasovicova J."/>
            <person name="Kubasova T."/>
            <person name="Cejkova D."/>
            <person name="Rychlik I."/>
        </authorList>
    </citation>
    <scope>NUCLEOTIDE SEQUENCE [LARGE SCALE GENOMIC DNA]</scope>
    <source>
        <strain evidence="2 3">An425</strain>
    </source>
</reference>
<dbReference type="InterPro" id="IPR003593">
    <property type="entry name" value="AAA+_ATPase"/>
</dbReference>
<dbReference type="PANTHER" id="PTHR30050">
    <property type="entry name" value="CHROMOSOMAL REPLICATION INITIATOR PROTEIN DNAA"/>
    <property type="match status" value="1"/>
</dbReference>
<dbReference type="RefSeq" id="WP_204715827.1">
    <property type="nucleotide sequence ID" value="NZ_JACJLT010000018.1"/>
</dbReference>
<accession>A0ABS2G1V0</accession>
<keyword evidence="3" id="KW-1185">Reference proteome</keyword>
<evidence type="ECO:0000313" key="2">
    <source>
        <dbReference type="EMBL" id="MBM6874708.1"/>
    </source>
</evidence>
<dbReference type="GO" id="GO:0005524">
    <property type="term" value="F:ATP binding"/>
    <property type="evidence" value="ECO:0007669"/>
    <property type="project" value="UniProtKB-KW"/>
</dbReference>
<dbReference type="SMART" id="SM00382">
    <property type="entry name" value="AAA"/>
    <property type="match status" value="1"/>
</dbReference>
<dbReference type="PANTHER" id="PTHR30050:SF4">
    <property type="entry name" value="ATP-BINDING PROTEIN RV3427C IN INSERTION SEQUENCE-RELATED"/>
    <property type="match status" value="1"/>
</dbReference>
<evidence type="ECO:0000259" key="1">
    <source>
        <dbReference type="SMART" id="SM00382"/>
    </source>
</evidence>
<dbReference type="EMBL" id="JACJLT010000018">
    <property type="protein sequence ID" value="MBM6874708.1"/>
    <property type="molecule type" value="Genomic_DNA"/>
</dbReference>
<protein>
    <submittedName>
        <fullName evidence="2">ATP-binding protein</fullName>
    </submittedName>
</protein>
<dbReference type="Proteomes" id="UP000728968">
    <property type="component" value="Unassembled WGS sequence"/>
</dbReference>
<keyword evidence="2" id="KW-0067">ATP-binding</keyword>
<keyword evidence="2" id="KW-0547">Nucleotide-binding</keyword>
<proteinExistence type="predicted"/>
<dbReference type="SUPFAM" id="SSF52540">
    <property type="entry name" value="P-loop containing nucleoside triphosphate hydrolases"/>
    <property type="match status" value="1"/>
</dbReference>
<comment type="caution">
    <text evidence="2">The sequence shown here is derived from an EMBL/GenBank/DDBJ whole genome shotgun (WGS) entry which is preliminary data.</text>
</comment>
<dbReference type="InterPro" id="IPR027417">
    <property type="entry name" value="P-loop_NTPase"/>
</dbReference>
<sequence length="266" mass="30888">MKCNYCGKPYRELKENEIPNFFPESIKALMKWVPECDCLEKLKAKEMEEAEKRRQAECKANRVKKFKDISVIDTKFLQSTFEKAETTPAIRMAKKFTRAFLDGKRFGLFLYGKVGTGKTYASACIANELMSNDKTVMSINLGLYLNKVSREWGEAEKDVLEKVQQCDLLIVDDMGVEQVPDWLKDKVFNLIDARYRSGKSLIITTNLQLDNKNLSDKQIESKLSIQSRFGSRVADRVKEMCYQYEVVGESKRKFNFEEFKKVMSEY</sequence>
<gene>
    <name evidence="2" type="ORF">H6A04_03410</name>
</gene>
<dbReference type="Pfam" id="PF01695">
    <property type="entry name" value="IstB_IS21"/>
    <property type="match status" value="1"/>
</dbReference>
<feature type="domain" description="AAA+ ATPase" evidence="1">
    <location>
        <begin position="104"/>
        <end position="239"/>
    </location>
</feature>
<dbReference type="CDD" id="cd00009">
    <property type="entry name" value="AAA"/>
    <property type="match status" value="1"/>
</dbReference>